<dbReference type="GO" id="GO:0035914">
    <property type="term" value="P:skeletal muscle cell differentiation"/>
    <property type="evidence" value="ECO:0007669"/>
    <property type="project" value="Ensembl"/>
</dbReference>
<evidence type="ECO:0000256" key="3">
    <source>
        <dbReference type="SAM" id="MobiDB-lite"/>
    </source>
</evidence>
<feature type="compositionally biased region" description="Basic and acidic residues" evidence="3">
    <location>
        <begin position="161"/>
        <end position="178"/>
    </location>
</feature>
<proteinExistence type="inferred from homology"/>
<dbReference type="Ensembl" id="ENSMAMT00000036488.2">
    <property type="protein sequence ID" value="ENSMAMP00000035570.1"/>
    <property type="gene ID" value="ENSMAMG00000023914.2"/>
</dbReference>
<dbReference type="GO" id="GO:0072331">
    <property type="term" value="P:signal transduction by p53 class mediator"/>
    <property type="evidence" value="ECO:0007669"/>
    <property type="project" value="InterPro"/>
</dbReference>
<dbReference type="PANTHER" id="PTHR46778:SF1">
    <property type="entry name" value="CYCLIN-DEPENDENT KINASE INHIBITOR 1"/>
    <property type="match status" value="1"/>
</dbReference>
<reference evidence="5" key="1">
    <citation type="submission" date="2025-08" db="UniProtKB">
        <authorList>
            <consortium name="Ensembl"/>
        </authorList>
    </citation>
    <scope>IDENTIFICATION</scope>
</reference>
<keyword evidence="2" id="KW-0649">Protein kinase inhibitor</keyword>
<feature type="domain" description="Cyclin-dependent kinase inhibitor" evidence="4">
    <location>
        <begin position="78"/>
        <end position="126"/>
    </location>
</feature>
<dbReference type="PANTHER" id="PTHR46778">
    <property type="entry name" value="CYCLIN-DEPENDENT KINASE INHIBITOR 1-RELATED"/>
    <property type="match status" value="1"/>
</dbReference>
<dbReference type="AlphaFoldDB" id="A0A3Q3T3H8"/>
<sequence length="225" mass="25429">MLNRGFDVFCRTWQQPEFLLGEKERAAGPGTFSVKADHCPAAVSQINQWCFLCCLQCRMMATHKRILSALGTGPARRNLFGPVDREQLQVEYQTALRKDVEEASQRWGFDFILDKPLESSDFQWEGIPGTEVPLLYRSCIVGLGQAGGHRATEAAVTPKRGRVEPPRSEKENIPHTPERCALNLEKLEKTPEKSENSGLKRKQTNITDFYQAKRRVVGKPRKSGE</sequence>
<dbReference type="Gene3D" id="4.10.365.10">
    <property type="entry name" value="p27"/>
    <property type="match status" value="1"/>
</dbReference>
<evidence type="ECO:0000256" key="1">
    <source>
        <dbReference type="ARBA" id="ARBA00006726"/>
    </source>
</evidence>
<dbReference type="InterPro" id="IPR044898">
    <property type="entry name" value="CDI_dom_sf"/>
</dbReference>
<dbReference type="GO" id="GO:0035904">
    <property type="term" value="P:aorta development"/>
    <property type="evidence" value="ECO:0007669"/>
    <property type="project" value="Ensembl"/>
</dbReference>
<dbReference type="GO" id="GO:0004861">
    <property type="term" value="F:cyclin-dependent protein serine/threonine kinase inhibitor activity"/>
    <property type="evidence" value="ECO:0007669"/>
    <property type="project" value="InterPro"/>
</dbReference>
<evidence type="ECO:0000313" key="6">
    <source>
        <dbReference type="Proteomes" id="UP000261640"/>
    </source>
</evidence>
<dbReference type="GO" id="GO:0006974">
    <property type="term" value="P:DNA damage response"/>
    <property type="evidence" value="ECO:0007669"/>
    <property type="project" value="TreeGrafter"/>
</dbReference>
<evidence type="ECO:0000259" key="4">
    <source>
        <dbReference type="Pfam" id="PF02234"/>
    </source>
</evidence>
<evidence type="ECO:0000313" key="5">
    <source>
        <dbReference type="Ensembl" id="ENSMAMP00000035570.1"/>
    </source>
</evidence>
<feature type="compositionally biased region" description="Basic and acidic residues" evidence="3">
    <location>
        <begin position="185"/>
        <end position="195"/>
    </location>
</feature>
<name>A0A3Q3T3H8_9TELE</name>
<feature type="compositionally biased region" description="Basic residues" evidence="3">
    <location>
        <begin position="212"/>
        <end position="225"/>
    </location>
</feature>
<evidence type="ECO:0000256" key="2">
    <source>
        <dbReference type="ARBA" id="ARBA00023013"/>
    </source>
</evidence>
<comment type="similarity">
    <text evidence="1">Belongs to the CDI family.</text>
</comment>
<dbReference type="InterPro" id="IPR003175">
    <property type="entry name" value="CDI_dom"/>
</dbReference>
<dbReference type="GO" id="GO:2000045">
    <property type="term" value="P:regulation of G1/S transition of mitotic cell cycle"/>
    <property type="evidence" value="ECO:0007669"/>
    <property type="project" value="TreeGrafter"/>
</dbReference>
<dbReference type="STRING" id="205130.ENSMAMP00000035570"/>
<dbReference type="GO" id="GO:0000307">
    <property type="term" value="C:cyclin-dependent protein kinase holoenzyme complex"/>
    <property type="evidence" value="ECO:0007669"/>
    <property type="project" value="TreeGrafter"/>
</dbReference>
<dbReference type="GeneTree" id="ENSGT00940000159918"/>
<feature type="region of interest" description="Disordered" evidence="3">
    <location>
        <begin position="157"/>
        <end position="225"/>
    </location>
</feature>
<accession>A0A3Q3T3H8</accession>
<dbReference type="GO" id="GO:0010165">
    <property type="term" value="P:response to X-ray"/>
    <property type="evidence" value="ECO:0007669"/>
    <property type="project" value="Ensembl"/>
</dbReference>
<dbReference type="InParanoid" id="A0A3Q3T3H8"/>
<protein>
    <submittedName>
        <fullName evidence="5">Cyclin dependent kinase inhibitor 1A</fullName>
    </submittedName>
</protein>
<dbReference type="Pfam" id="PF02234">
    <property type="entry name" value="CDI"/>
    <property type="match status" value="1"/>
</dbReference>
<keyword evidence="6" id="KW-1185">Reference proteome</keyword>
<reference evidence="5" key="2">
    <citation type="submission" date="2025-09" db="UniProtKB">
        <authorList>
            <consortium name="Ensembl"/>
        </authorList>
    </citation>
    <scope>IDENTIFICATION</scope>
</reference>
<organism evidence="5 6">
    <name type="scientific">Mastacembelus armatus</name>
    <name type="common">zig-zag eel</name>
    <dbReference type="NCBI Taxonomy" id="205130"/>
    <lineage>
        <taxon>Eukaryota</taxon>
        <taxon>Metazoa</taxon>
        <taxon>Chordata</taxon>
        <taxon>Craniata</taxon>
        <taxon>Vertebrata</taxon>
        <taxon>Euteleostomi</taxon>
        <taxon>Actinopterygii</taxon>
        <taxon>Neopterygii</taxon>
        <taxon>Teleostei</taxon>
        <taxon>Neoteleostei</taxon>
        <taxon>Acanthomorphata</taxon>
        <taxon>Anabantaria</taxon>
        <taxon>Synbranchiformes</taxon>
        <taxon>Mastacembelidae</taxon>
        <taxon>Mastacembelus</taxon>
    </lineage>
</organism>
<dbReference type="Proteomes" id="UP000261640">
    <property type="component" value="Unplaced"/>
</dbReference>
<dbReference type="GO" id="GO:0005634">
    <property type="term" value="C:nucleus"/>
    <property type="evidence" value="ECO:0007669"/>
    <property type="project" value="InterPro"/>
</dbReference>
<dbReference type="InterPro" id="IPR029841">
    <property type="entry name" value="CDKN1A"/>
</dbReference>